<keyword evidence="4" id="KW-1185">Reference proteome</keyword>
<sequence>MNPDFALVLPWIVAVVLVAAVSIYAVLVVRRRQARIDALIAEQRLHEEALERLAATTLPTVAEAVRRFEQSQPPTVEVPPALEDTRFAQCLRWTAERYADELRLLQSETREQAARDGEEKSRVAVQSAEEAVRERLSSSARDATSGA</sequence>
<keyword evidence="2" id="KW-0812">Transmembrane</keyword>
<keyword evidence="2" id="KW-0472">Membrane</keyword>
<feature type="non-terminal residue" evidence="3">
    <location>
        <position position="147"/>
    </location>
</feature>
<reference evidence="4" key="1">
    <citation type="journal article" date="2019" name="Int. J. Syst. Evol. Microbiol.">
        <title>The Global Catalogue of Microorganisms (GCM) 10K type strain sequencing project: providing services to taxonomists for standard genome sequencing and annotation.</title>
        <authorList>
            <consortium name="The Broad Institute Genomics Platform"/>
            <consortium name="The Broad Institute Genome Sequencing Center for Infectious Disease"/>
            <person name="Wu L."/>
            <person name="Ma J."/>
        </authorList>
    </citation>
    <scope>NUCLEOTIDE SEQUENCE [LARGE SCALE GENOMIC DNA]</scope>
    <source>
        <strain evidence="4">CGMCC 4.7330</strain>
    </source>
</reference>
<name>A0ABV8DPZ3_9NOCA</name>
<keyword evidence="3" id="KW-0418">Kinase</keyword>
<evidence type="ECO:0000313" key="4">
    <source>
        <dbReference type="Proteomes" id="UP001595696"/>
    </source>
</evidence>
<feature type="compositionally biased region" description="Polar residues" evidence="1">
    <location>
        <begin position="137"/>
        <end position="147"/>
    </location>
</feature>
<dbReference type="Proteomes" id="UP001595696">
    <property type="component" value="Unassembled WGS sequence"/>
</dbReference>
<gene>
    <name evidence="3" type="ORF">ACFO0B_09215</name>
</gene>
<evidence type="ECO:0000256" key="2">
    <source>
        <dbReference type="SAM" id="Phobius"/>
    </source>
</evidence>
<dbReference type="GO" id="GO:0016301">
    <property type="term" value="F:kinase activity"/>
    <property type="evidence" value="ECO:0007669"/>
    <property type="project" value="UniProtKB-KW"/>
</dbReference>
<keyword evidence="3" id="KW-0808">Transferase</keyword>
<feature type="region of interest" description="Disordered" evidence="1">
    <location>
        <begin position="110"/>
        <end position="147"/>
    </location>
</feature>
<organism evidence="3 4">
    <name type="scientific">Nocardia jiangsuensis</name>
    <dbReference type="NCBI Taxonomy" id="1691563"/>
    <lineage>
        <taxon>Bacteria</taxon>
        <taxon>Bacillati</taxon>
        <taxon>Actinomycetota</taxon>
        <taxon>Actinomycetes</taxon>
        <taxon>Mycobacteriales</taxon>
        <taxon>Nocardiaceae</taxon>
        <taxon>Nocardia</taxon>
    </lineage>
</organism>
<feature type="compositionally biased region" description="Basic and acidic residues" evidence="1">
    <location>
        <begin position="110"/>
        <end position="122"/>
    </location>
</feature>
<dbReference type="EMBL" id="JBHSAX010000009">
    <property type="protein sequence ID" value="MFC3962161.1"/>
    <property type="molecule type" value="Genomic_DNA"/>
</dbReference>
<feature type="transmembrane region" description="Helical" evidence="2">
    <location>
        <begin position="6"/>
        <end position="29"/>
    </location>
</feature>
<keyword evidence="2" id="KW-1133">Transmembrane helix</keyword>
<evidence type="ECO:0000256" key="1">
    <source>
        <dbReference type="SAM" id="MobiDB-lite"/>
    </source>
</evidence>
<protein>
    <submittedName>
        <fullName evidence="3">Sensor histidine kinase</fullName>
    </submittedName>
</protein>
<evidence type="ECO:0000313" key="3">
    <source>
        <dbReference type="EMBL" id="MFC3962161.1"/>
    </source>
</evidence>
<comment type="caution">
    <text evidence="3">The sequence shown here is derived from an EMBL/GenBank/DDBJ whole genome shotgun (WGS) entry which is preliminary data.</text>
</comment>
<proteinExistence type="predicted"/>
<accession>A0ABV8DPZ3</accession>